<evidence type="ECO:0000256" key="2">
    <source>
        <dbReference type="ARBA" id="ARBA00023125"/>
    </source>
</evidence>
<evidence type="ECO:0000259" key="4">
    <source>
        <dbReference type="PROSITE" id="PS50949"/>
    </source>
</evidence>
<evidence type="ECO:0000256" key="1">
    <source>
        <dbReference type="ARBA" id="ARBA00023015"/>
    </source>
</evidence>
<dbReference type="InterPro" id="IPR036390">
    <property type="entry name" value="WH_DNA-bd_sf"/>
</dbReference>
<dbReference type="Pfam" id="PF07729">
    <property type="entry name" value="FCD"/>
    <property type="match status" value="1"/>
</dbReference>
<dbReference type="Gene3D" id="1.20.120.530">
    <property type="entry name" value="GntR ligand-binding domain-like"/>
    <property type="match status" value="1"/>
</dbReference>
<accession>A0A840IH73</accession>
<evidence type="ECO:0000313" key="6">
    <source>
        <dbReference type="Proteomes" id="UP000585272"/>
    </source>
</evidence>
<gene>
    <name evidence="5" type="ORF">BDZ31_003875</name>
</gene>
<evidence type="ECO:0000313" key="5">
    <source>
        <dbReference type="EMBL" id="MBB4664272.1"/>
    </source>
</evidence>
<dbReference type="SUPFAM" id="SSF48008">
    <property type="entry name" value="GntR ligand-binding domain-like"/>
    <property type="match status" value="1"/>
</dbReference>
<dbReference type="PANTHER" id="PTHR43537:SF24">
    <property type="entry name" value="GLUCONATE OPERON TRANSCRIPTIONAL REPRESSOR"/>
    <property type="match status" value="1"/>
</dbReference>
<dbReference type="GO" id="GO:0003677">
    <property type="term" value="F:DNA binding"/>
    <property type="evidence" value="ECO:0007669"/>
    <property type="project" value="UniProtKB-KW"/>
</dbReference>
<keyword evidence="1" id="KW-0805">Transcription regulation</keyword>
<dbReference type="PRINTS" id="PR00035">
    <property type="entry name" value="HTHGNTR"/>
</dbReference>
<dbReference type="SUPFAM" id="SSF46785">
    <property type="entry name" value="Winged helix' DNA-binding domain"/>
    <property type="match status" value="1"/>
</dbReference>
<dbReference type="GO" id="GO:0003700">
    <property type="term" value="F:DNA-binding transcription factor activity"/>
    <property type="evidence" value="ECO:0007669"/>
    <property type="project" value="InterPro"/>
</dbReference>
<dbReference type="SMART" id="SM00895">
    <property type="entry name" value="FCD"/>
    <property type="match status" value="1"/>
</dbReference>
<keyword evidence="2 5" id="KW-0238">DNA-binding</keyword>
<protein>
    <submittedName>
        <fullName evidence="5">DNA-binding GntR family transcriptional regulator</fullName>
    </submittedName>
</protein>
<dbReference type="EMBL" id="JACHNU010000006">
    <property type="protein sequence ID" value="MBB4664272.1"/>
    <property type="molecule type" value="Genomic_DNA"/>
</dbReference>
<sequence>MDADPIGLDGVRLAPVDDVPSRSDLVGRTLRDAIVAGRLRPGATLVERRLAEQLGVSKTPVREALIRLARGGLVEILPNRRAVVATLDLPALVAVYEVRVQLEPWAVGRSTAAAPAEVHAAAAEALERGADAIARADRVALSLANRAFHRALYARCGNEIVLDVLDNLQDRVALGTVSLLWTRHPTWEAEAAEHRAVLEAVGEGDGALAARLVHDHIAASLERLRGDQGADAADAAPSPPAAR</sequence>
<dbReference type="InterPro" id="IPR011711">
    <property type="entry name" value="GntR_C"/>
</dbReference>
<dbReference type="CDD" id="cd07377">
    <property type="entry name" value="WHTH_GntR"/>
    <property type="match status" value="1"/>
</dbReference>
<dbReference type="InterPro" id="IPR036388">
    <property type="entry name" value="WH-like_DNA-bd_sf"/>
</dbReference>
<name>A0A840IH73_9ACTN</name>
<organism evidence="5 6">
    <name type="scientific">Conexibacter arvalis</name>
    <dbReference type="NCBI Taxonomy" id="912552"/>
    <lineage>
        <taxon>Bacteria</taxon>
        <taxon>Bacillati</taxon>
        <taxon>Actinomycetota</taxon>
        <taxon>Thermoleophilia</taxon>
        <taxon>Solirubrobacterales</taxon>
        <taxon>Conexibacteraceae</taxon>
        <taxon>Conexibacter</taxon>
    </lineage>
</organism>
<dbReference type="InterPro" id="IPR000524">
    <property type="entry name" value="Tscrpt_reg_HTH_GntR"/>
</dbReference>
<evidence type="ECO:0000256" key="3">
    <source>
        <dbReference type="ARBA" id="ARBA00023163"/>
    </source>
</evidence>
<dbReference type="Gene3D" id="1.10.10.10">
    <property type="entry name" value="Winged helix-like DNA-binding domain superfamily/Winged helix DNA-binding domain"/>
    <property type="match status" value="1"/>
</dbReference>
<dbReference type="AlphaFoldDB" id="A0A840IH73"/>
<proteinExistence type="predicted"/>
<comment type="caution">
    <text evidence="5">The sequence shown here is derived from an EMBL/GenBank/DDBJ whole genome shotgun (WGS) entry which is preliminary data.</text>
</comment>
<keyword evidence="6" id="KW-1185">Reference proteome</keyword>
<reference evidence="5 6" key="1">
    <citation type="submission" date="2020-08" db="EMBL/GenBank/DDBJ databases">
        <title>Genomic Encyclopedia of Archaeal and Bacterial Type Strains, Phase II (KMG-II): from individual species to whole genera.</title>
        <authorList>
            <person name="Goeker M."/>
        </authorList>
    </citation>
    <scope>NUCLEOTIDE SEQUENCE [LARGE SCALE GENOMIC DNA]</scope>
    <source>
        <strain evidence="5 6">DSM 23288</strain>
    </source>
</reference>
<dbReference type="Pfam" id="PF00392">
    <property type="entry name" value="GntR"/>
    <property type="match status" value="1"/>
</dbReference>
<dbReference type="PROSITE" id="PS50949">
    <property type="entry name" value="HTH_GNTR"/>
    <property type="match status" value="1"/>
</dbReference>
<dbReference type="Proteomes" id="UP000585272">
    <property type="component" value="Unassembled WGS sequence"/>
</dbReference>
<keyword evidence="3" id="KW-0804">Transcription</keyword>
<dbReference type="SMART" id="SM00345">
    <property type="entry name" value="HTH_GNTR"/>
    <property type="match status" value="1"/>
</dbReference>
<feature type="domain" description="HTH gntR-type" evidence="4">
    <location>
        <begin position="20"/>
        <end position="87"/>
    </location>
</feature>
<dbReference type="PANTHER" id="PTHR43537">
    <property type="entry name" value="TRANSCRIPTIONAL REGULATOR, GNTR FAMILY"/>
    <property type="match status" value="1"/>
</dbReference>
<dbReference type="RefSeq" id="WP_183344140.1">
    <property type="nucleotide sequence ID" value="NZ_JACHNU010000006.1"/>
</dbReference>
<dbReference type="InterPro" id="IPR008920">
    <property type="entry name" value="TF_FadR/GntR_C"/>
</dbReference>